<accession>A0A8X8D5F3</accession>
<sequence>MMDLDALKTADSIPQEGGRGILDENPMNLLQGGERTVAGVSPEQKVKKRKTSECGERVKKRKSKGMVHFLRATAKENEKIKSGHDILKQKLQLWQDGIEIQKTELCVSLNKTITVQENLVEALCQEPSIQSLMLLLLVADGVTESQVVENSIAAARKEVASGSTTAAEGREGGVALLIYWCGRRWCRRRKLAAVAAIINTLPFAKGPVLFLLQRVRVVMSRLCLWRKRVVDGVFWSRARKEKSEDKASSLMFYSCKLGKKKVGSNHLNVAQSAMLFPNADGDVRLLSKANQSSKDITELKHRFKASTKKIELLCEMFTK</sequence>
<reference evidence="2" key="1">
    <citation type="journal article" date="2020" name="bioRxiv">
        <title>Hybrid origin of Populus tomentosa Carr. identified through genome sequencing and phylogenomic analysis.</title>
        <authorList>
            <person name="An X."/>
            <person name="Gao K."/>
            <person name="Chen Z."/>
            <person name="Li J."/>
            <person name="Yang X."/>
            <person name="Yang X."/>
            <person name="Zhou J."/>
            <person name="Guo T."/>
            <person name="Zhao T."/>
            <person name="Huang S."/>
            <person name="Miao D."/>
            <person name="Khan W.U."/>
            <person name="Rao P."/>
            <person name="Ye M."/>
            <person name="Lei B."/>
            <person name="Liao W."/>
            <person name="Wang J."/>
            <person name="Ji L."/>
            <person name="Li Y."/>
            <person name="Guo B."/>
            <person name="Mustafa N.S."/>
            <person name="Li S."/>
            <person name="Yun Q."/>
            <person name="Keller S.R."/>
            <person name="Mao J."/>
            <person name="Zhang R."/>
            <person name="Strauss S.H."/>
        </authorList>
    </citation>
    <scope>NUCLEOTIDE SEQUENCE</scope>
    <source>
        <strain evidence="2">GM15</strain>
        <tissue evidence="2">Leaf</tissue>
    </source>
</reference>
<evidence type="ECO:0000313" key="2">
    <source>
        <dbReference type="EMBL" id="KAG6788106.1"/>
    </source>
</evidence>
<dbReference type="OrthoDB" id="856727at2759"/>
<name>A0A8X8D5F3_POPTO</name>
<protein>
    <submittedName>
        <fullName evidence="2">Uncharacterized protein</fullName>
    </submittedName>
</protein>
<keyword evidence="3" id="KW-1185">Reference proteome</keyword>
<dbReference type="EMBL" id="JAAWWB010000002">
    <property type="protein sequence ID" value="KAG6788106.1"/>
    <property type="molecule type" value="Genomic_DNA"/>
</dbReference>
<dbReference type="Proteomes" id="UP000886885">
    <property type="component" value="Chromosome 1D"/>
</dbReference>
<comment type="caution">
    <text evidence="2">The sequence shown here is derived from an EMBL/GenBank/DDBJ whole genome shotgun (WGS) entry which is preliminary data.</text>
</comment>
<gene>
    <name evidence="2" type="ORF">POTOM_004160</name>
</gene>
<organism evidence="2 3">
    <name type="scientific">Populus tomentosa</name>
    <name type="common">Chinese white poplar</name>
    <dbReference type="NCBI Taxonomy" id="118781"/>
    <lineage>
        <taxon>Eukaryota</taxon>
        <taxon>Viridiplantae</taxon>
        <taxon>Streptophyta</taxon>
        <taxon>Embryophyta</taxon>
        <taxon>Tracheophyta</taxon>
        <taxon>Spermatophyta</taxon>
        <taxon>Magnoliopsida</taxon>
        <taxon>eudicotyledons</taxon>
        <taxon>Gunneridae</taxon>
        <taxon>Pentapetalae</taxon>
        <taxon>rosids</taxon>
        <taxon>fabids</taxon>
        <taxon>Malpighiales</taxon>
        <taxon>Salicaceae</taxon>
        <taxon>Saliceae</taxon>
        <taxon>Populus</taxon>
    </lineage>
</organism>
<evidence type="ECO:0000313" key="3">
    <source>
        <dbReference type="Proteomes" id="UP000886885"/>
    </source>
</evidence>
<dbReference type="AlphaFoldDB" id="A0A8X8D5F3"/>
<feature type="region of interest" description="Disordered" evidence="1">
    <location>
        <begin position="1"/>
        <end position="26"/>
    </location>
</feature>
<proteinExistence type="predicted"/>
<evidence type="ECO:0000256" key="1">
    <source>
        <dbReference type="SAM" id="MobiDB-lite"/>
    </source>
</evidence>